<reference evidence="11" key="1">
    <citation type="submission" date="2014-02" db="EMBL/GenBank/DDBJ databases">
        <authorList>
            <person name="Genoscope - CEA"/>
        </authorList>
    </citation>
    <scope>NUCLEOTIDE SEQUENCE</scope>
    <source>
        <strain evidence="11">LS3</strain>
    </source>
</reference>
<reference evidence="11" key="2">
    <citation type="submission" date="2014-06" db="EMBL/GenBank/DDBJ databases">
        <title>The complete genome of Blastobotrys (Arxula) adeninivorans LS3 - a yeast of biotechnological interest.</title>
        <authorList>
            <person name="Kunze G."/>
            <person name="Gaillardin C."/>
            <person name="Czernicka M."/>
            <person name="Durrens P."/>
            <person name="Martin T."/>
            <person name="Boer E."/>
            <person name="Gabaldon T."/>
            <person name="Cruz J."/>
            <person name="Talla E."/>
            <person name="Marck C."/>
            <person name="Goffeau A."/>
            <person name="Barbe V."/>
            <person name="Baret P."/>
            <person name="Baronian K."/>
            <person name="Beier S."/>
            <person name="Bleykasten C."/>
            <person name="Bode R."/>
            <person name="Casaregola S."/>
            <person name="Despons L."/>
            <person name="Fairhead C."/>
            <person name="Giersberg M."/>
            <person name="Gierski P."/>
            <person name="Hahnel U."/>
            <person name="Hartmann A."/>
            <person name="Jankowska D."/>
            <person name="Jubin C."/>
            <person name="Jung P."/>
            <person name="Lafontaine I."/>
            <person name="Leh-Louis V."/>
            <person name="Lemaire M."/>
            <person name="Marcet-Houben M."/>
            <person name="Mascher M."/>
            <person name="Morel G."/>
            <person name="Richard G.-F."/>
            <person name="Riechen J."/>
            <person name="Sacerdot C."/>
            <person name="Sarkar A."/>
            <person name="Savel G."/>
            <person name="Schacherer J."/>
            <person name="Sherman D."/>
            <person name="Straub M.-L."/>
            <person name="Stein N."/>
            <person name="Thierry A."/>
            <person name="Trautwein-Schult A."/>
            <person name="Westhof E."/>
            <person name="Worch S."/>
            <person name="Dujon B."/>
            <person name="Souciet J.-L."/>
            <person name="Wincker P."/>
            <person name="Scholz U."/>
            <person name="Neuveglise N."/>
        </authorList>
    </citation>
    <scope>NUCLEOTIDE SEQUENCE</scope>
    <source>
        <strain evidence="11">LS3</strain>
    </source>
</reference>
<feature type="compositionally biased region" description="Basic and acidic residues" evidence="8">
    <location>
        <begin position="497"/>
        <end position="506"/>
    </location>
</feature>
<accession>A0A060T8U6</accession>
<evidence type="ECO:0000256" key="6">
    <source>
        <dbReference type="ARBA" id="ARBA00023136"/>
    </source>
</evidence>
<dbReference type="PROSITE" id="PS50850">
    <property type="entry name" value="MFS"/>
    <property type="match status" value="1"/>
</dbReference>
<dbReference type="PROSITE" id="PS00217">
    <property type="entry name" value="SUGAR_TRANSPORT_2"/>
    <property type="match status" value="1"/>
</dbReference>
<dbReference type="InterPro" id="IPR005829">
    <property type="entry name" value="Sugar_transporter_CS"/>
</dbReference>
<dbReference type="FunFam" id="1.20.1250.20:FF:000026">
    <property type="entry name" value="MFS quinate transporter QutD"/>
    <property type="match status" value="1"/>
</dbReference>
<dbReference type="AlphaFoldDB" id="A0A060T8U6"/>
<evidence type="ECO:0000256" key="8">
    <source>
        <dbReference type="SAM" id="MobiDB-lite"/>
    </source>
</evidence>
<feature type="transmembrane region" description="Helical" evidence="9">
    <location>
        <begin position="330"/>
        <end position="353"/>
    </location>
</feature>
<organism evidence="11">
    <name type="scientific">Blastobotrys adeninivorans</name>
    <name type="common">Yeast</name>
    <name type="synonym">Arxula adeninivorans</name>
    <dbReference type="NCBI Taxonomy" id="409370"/>
    <lineage>
        <taxon>Eukaryota</taxon>
        <taxon>Fungi</taxon>
        <taxon>Dikarya</taxon>
        <taxon>Ascomycota</taxon>
        <taxon>Saccharomycotina</taxon>
        <taxon>Dipodascomycetes</taxon>
        <taxon>Dipodascales</taxon>
        <taxon>Trichomonascaceae</taxon>
        <taxon>Blastobotrys</taxon>
    </lineage>
</organism>
<evidence type="ECO:0000256" key="1">
    <source>
        <dbReference type="ARBA" id="ARBA00004141"/>
    </source>
</evidence>
<name>A0A060T8U6_BLAAD</name>
<feature type="transmembrane region" description="Helical" evidence="9">
    <location>
        <begin position="16"/>
        <end position="40"/>
    </location>
</feature>
<feature type="compositionally biased region" description="Polar residues" evidence="8">
    <location>
        <begin position="535"/>
        <end position="546"/>
    </location>
</feature>
<evidence type="ECO:0000256" key="3">
    <source>
        <dbReference type="ARBA" id="ARBA00022448"/>
    </source>
</evidence>
<comment type="subcellular location">
    <subcellularLocation>
        <location evidence="1">Membrane</location>
        <topology evidence="1">Multi-pass membrane protein</topology>
    </subcellularLocation>
</comment>
<feature type="transmembrane region" description="Helical" evidence="9">
    <location>
        <begin position="115"/>
        <end position="133"/>
    </location>
</feature>
<dbReference type="NCBIfam" id="TIGR00879">
    <property type="entry name" value="SP"/>
    <property type="match status" value="1"/>
</dbReference>
<dbReference type="PANTHER" id="PTHR48022">
    <property type="entry name" value="PLASTIDIC GLUCOSE TRANSPORTER 4"/>
    <property type="match status" value="1"/>
</dbReference>
<dbReference type="SUPFAM" id="SSF103473">
    <property type="entry name" value="MFS general substrate transporter"/>
    <property type="match status" value="1"/>
</dbReference>
<feature type="domain" description="Major facilitator superfamily (MFS) profile" evidence="10">
    <location>
        <begin position="18"/>
        <end position="469"/>
    </location>
</feature>
<dbReference type="Pfam" id="PF00083">
    <property type="entry name" value="Sugar_tr"/>
    <property type="match status" value="1"/>
</dbReference>
<keyword evidence="4 9" id="KW-0812">Transmembrane</keyword>
<dbReference type="PANTHER" id="PTHR48022:SF7">
    <property type="entry name" value="MAJOR FACILITATOR SUPERFAMILY (MFS) PROFILE DOMAIN-CONTAINING PROTEIN-RELATED"/>
    <property type="match status" value="1"/>
</dbReference>
<evidence type="ECO:0000313" key="11">
    <source>
        <dbReference type="EMBL" id="CDP37388.1"/>
    </source>
</evidence>
<feature type="region of interest" description="Disordered" evidence="8">
    <location>
        <begin position="497"/>
        <end position="546"/>
    </location>
</feature>
<comment type="similarity">
    <text evidence="2 7">Belongs to the major facilitator superfamily. Sugar transporter (TC 2.A.1.1) family.</text>
</comment>
<dbReference type="PhylomeDB" id="A0A060T8U6"/>
<dbReference type="InterPro" id="IPR003663">
    <property type="entry name" value="Sugar/inositol_transpt"/>
</dbReference>
<protein>
    <submittedName>
        <fullName evidence="11">ARAD1D10362p</fullName>
    </submittedName>
</protein>
<evidence type="ECO:0000259" key="10">
    <source>
        <dbReference type="PROSITE" id="PS50850"/>
    </source>
</evidence>
<dbReference type="InterPro" id="IPR036259">
    <property type="entry name" value="MFS_trans_sf"/>
</dbReference>
<dbReference type="InterPro" id="IPR005828">
    <property type="entry name" value="MFS_sugar_transport-like"/>
</dbReference>
<feature type="transmembrane region" description="Helical" evidence="9">
    <location>
        <begin position="380"/>
        <end position="403"/>
    </location>
</feature>
<dbReference type="PROSITE" id="PS00216">
    <property type="entry name" value="SUGAR_TRANSPORT_1"/>
    <property type="match status" value="2"/>
</dbReference>
<keyword evidence="6 9" id="KW-0472">Membrane</keyword>
<dbReference type="EMBL" id="HG937694">
    <property type="protein sequence ID" value="CDP37388.1"/>
    <property type="molecule type" value="Genomic_DNA"/>
</dbReference>
<feature type="transmembrane region" description="Helical" evidence="9">
    <location>
        <begin position="447"/>
        <end position="465"/>
    </location>
</feature>
<proteinExistence type="inferred from homology"/>
<dbReference type="InterPro" id="IPR020846">
    <property type="entry name" value="MFS_dom"/>
</dbReference>
<evidence type="ECO:0000256" key="4">
    <source>
        <dbReference type="ARBA" id="ARBA00022692"/>
    </source>
</evidence>
<dbReference type="GO" id="GO:0005351">
    <property type="term" value="F:carbohydrate:proton symporter activity"/>
    <property type="evidence" value="ECO:0007669"/>
    <property type="project" value="TreeGrafter"/>
</dbReference>
<evidence type="ECO:0000256" key="7">
    <source>
        <dbReference type="RuleBase" id="RU003346"/>
    </source>
</evidence>
<keyword evidence="5 9" id="KW-1133">Transmembrane helix</keyword>
<dbReference type="InterPro" id="IPR050360">
    <property type="entry name" value="MFS_Sugar_Transporters"/>
</dbReference>
<feature type="transmembrane region" description="Helical" evidence="9">
    <location>
        <begin position="306"/>
        <end position="323"/>
    </location>
</feature>
<feature type="transmembrane region" description="Helical" evidence="9">
    <location>
        <begin position="60"/>
        <end position="78"/>
    </location>
</feature>
<gene>
    <name evidence="11" type="ORF">GNLVRS02_ARAD1D10362g</name>
</gene>
<dbReference type="GO" id="GO:0016020">
    <property type="term" value="C:membrane"/>
    <property type="evidence" value="ECO:0007669"/>
    <property type="project" value="UniProtKB-SubCell"/>
</dbReference>
<feature type="transmembrane region" description="Helical" evidence="9">
    <location>
        <begin position="415"/>
        <end position="435"/>
    </location>
</feature>
<evidence type="ECO:0000256" key="5">
    <source>
        <dbReference type="ARBA" id="ARBA00022989"/>
    </source>
</evidence>
<evidence type="ECO:0000256" key="2">
    <source>
        <dbReference type="ARBA" id="ARBA00010992"/>
    </source>
</evidence>
<dbReference type="PRINTS" id="PR00171">
    <property type="entry name" value="SUGRTRNSPORT"/>
</dbReference>
<sequence>MAFQGLSVGYHTFNPYVIAFIATIGGMLFGFDTSSVSAFVSEDAYLKFFNSPDSLTQGGVTAAMAGGSFLGCLFAGYLSDKLGRKPVIQISSWIWMVGAAIQCSCRNLGQLIAGRVIAGVAVGFASSQVPVYIAEISPKNIRGRLVGVFQWAVTWGILIMFFISFGCTYIDGPASFRTAWGIQMVPGFLLFLGTLILSESPRWLASKDRWEEALEVIAQVQGGGDVNHPQVLIEIEEIKETVRIEREAKDMTILDLFTKESINRTMVGIWAQIWQQMCGVNVMMYYIVYIFSMAGFTGNATLVSSSIQYVINVVMTIPALLFIDRWGRRPLLIIGGFLMMIWLFAVAGLLATYGEPVDQVNGNSQIRIKIPADKKSAANGVIACSYLFVASYAPTWGPGVWVYNSEIFPLRQRAIANGITASANWIFNFALALFVPSAFTNITWKTYIIFGVFCVCLTIHVFLLFPETKGKSLEEINQVWEEGVAAWKSASFEPKRPSLSDIKEVGGGRPPSVIDKAVAGHNEKPQNETAPEPENISTDYSSNNAV</sequence>
<feature type="transmembrane region" description="Helical" evidence="9">
    <location>
        <begin position="145"/>
        <end position="166"/>
    </location>
</feature>
<dbReference type="CDD" id="cd17356">
    <property type="entry name" value="MFS_HXT"/>
    <property type="match status" value="1"/>
</dbReference>
<evidence type="ECO:0000256" key="9">
    <source>
        <dbReference type="SAM" id="Phobius"/>
    </source>
</evidence>
<dbReference type="Gene3D" id="1.20.1250.20">
    <property type="entry name" value="MFS general substrate transporter like domains"/>
    <property type="match status" value="1"/>
</dbReference>
<keyword evidence="3 7" id="KW-0813">Transport</keyword>